<name>A0A4R4W7M1_9ACTN</name>
<dbReference type="InterPro" id="IPR001789">
    <property type="entry name" value="Sig_transdc_resp-reg_receiver"/>
</dbReference>
<keyword evidence="9" id="KW-1185">Reference proteome</keyword>
<evidence type="ECO:0000259" key="6">
    <source>
        <dbReference type="PROSITE" id="PS50043"/>
    </source>
</evidence>
<dbReference type="AlphaFoldDB" id="A0A4R4W7M1"/>
<evidence type="ECO:0000256" key="4">
    <source>
        <dbReference type="ARBA" id="ARBA00023163"/>
    </source>
</evidence>
<gene>
    <name evidence="8" type="ORF">E1218_32705</name>
</gene>
<dbReference type="PROSITE" id="PS50043">
    <property type="entry name" value="HTH_LUXR_2"/>
    <property type="match status" value="1"/>
</dbReference>
<feature type="modified residue" description="4-aspartylphosphate" evidence="5">
    <location>
        <position position="65"/>
    </location>
</feature>
<evidence type="ECO:0000256" key="1">
    <source>
        <dbReference type="ARBA" id="ARBA00022553"/>
    </source>
</evidence>
<dbReference type="PROSITE" id="PS00622">
    <property type="entry name" value="HTH_LUXR_1"/>
    <property type="match status" value="1"/>
</dbReference>
<evidence type="ECO:0000313" key="8">
    <source>
        <dbReference type="EMBL" id="TDD14662.1"/>
    </source>
</evidence>
<dbReference type="InterPro" id="IPR039420">
    <property type="entry name" value="WalR-like"/>
</dbReference>
<feature type="domain" description="HTH luxR-type" evidence="6">
    <location>
        <begin position="154"/>
        <end position="219"/>
    </location>
</feature>
<accession>A0A4R4W7M1</accession>
<sequence>MIRDGASPAAGSIRVVLADDHPVVRAGLSALLTSLPGIEVVGVAATGREAVREVITSRPDVAVLDLQMPDLDGFAATRELARSAPEVAVLVLTMFEDDDSVFAAMRAGARGYLVKGAEQDEIARAIRAVAAGEAIFGPGVARRVLSFFSAPPPAADPFPELTPREREILDLLAAGLSNAAIANRLDLAAKTVANNVSAIFTKLGIADRATAIIQARNAGLGTEKPRH</sequence>
<dbReference type="InterPro" id="IPR016032">
    <property type="entry name" value="Sig_transdc_resp-reg_C-effctor"/>
</dbReference>
<feature type="domain" description="Response regulatory" evidence="7">
    <location>
        <begin position="14"/>
        <end position="130"/>
    </location>
</feature>
<dbReference type="Pfam" id="PF00072">
    <property type="entry name" value="Response_reg"/>
    <property type="match status" value="1"/>
</dbReference>
<evidence type="ECO:0000256" key="3">
    <source>
        <dbReference type="ARBA" id="ARBA00023125"/>
    </source>
</evidence>
<dbReference type="Pfam" id="PF00196">
    <property type="entry name" value="GerE"/>
    <property type="match status" value="1"/>
</dbReference>
<dbReference type="EMBL" id="SMKR01000223">
    <property type="protein sequence ID" value="TDD14662.1"/>
    <property type="molecule type" value="Genomic_DNA"/>
</dbReference>
<dbReference type="OrthoDB" id="9808843at2"/>
<evidence type="ECO:0000259" key="7">
    <source>
        <dbReference type="PROSITE" id="PS50110"/>
    </source>
</evidence>
<keyword evidence="2" id="KW-0805">Transcription regulation</keyword>
<evidence type="ECO:0000256" key="5">
    <source>
        <dbReference type="PROSITE-ProRule" id="PRU00169"/>
    </source>
</evidence>
<dbReference type="PANTHER" id="PTHR43214">
    <property type="entry name" value="TWO-COMPONENT RESPONSE REGULATOR"/>
    <property type="match status" value="1"/>
</dbReference>
<dbReference type="SMART" id="SM00421">
    <property type="entry name" value="HTH_LUXR"/>
    <property type="match status" value="1"/>
</dbReference>
<dbReference type="RefSeq" id="WP_132326918.1">
    <property type="nucleotide sequence ID" value="NZ_SMKR01000223.1"/>
</dbReference>
<dbReference type="SUPFAM" id="SSF46894">
    <property type="entry name" value="C-terminal effector domain of the bipartite response regulators"/>
    <property type="match status" value="1"/>
</dbReference>
<dbReference type="Gene3D" id="3.40.50.2300">
    <property type="match status" value="1"/>
</dbReference>
<dbReference type="CDD" id="cd06170">
    <property type="entry name" value="LuxR_C_like"/>
    <property type="match status" value="1"/>
</dbReference>
<reference evidence="8 9" key="1">
    <citation type="submission" date="2019-02" db="EMBL/GenBank/DDBJ databases">
        <title>Draft genome sequences of novel Actinobacteria.</title>
        <authorList>
            <person name="Sahin N."/>
            <person name="Ay H."/>
            <person name="Saygin H."/>
        </authorList>
    </citation>
    <scope>NUCLEOTIDE SEQUENCE [LARGE SCALE GENOMIC DNA]</scope>
    <source>
        <strain evidence="8 9">16K104</strain>
    </source>
</reference>
<keyword evidence="4" id="KW-0804">Transcription</keyword>
<dbReference type="GO" id="GO:0006355">
    <property type="term" value="P:regulation of DNA-templated transcription"/>
    <property type="evidence" value="ECO:0007669"/>
    <property type="project" value="InterPro"/>
</dbReference>
<evidence type="ECO:0000256" key="2">
    <source>
        <dbReference type="ARBA" id="ARBA00023015"/>
    </source>
</evidence>
<keyword evidence="1 5" id="KW-0597">Phosphoprotein</keyword>
<protein>
    <submittedName>
        <fullName evidence="8">Response regulator transcription factor</fullName>
    </submittedName>
</protein>
<dbReference type="InterPro" id="IPR058245">
    <property type="entry name" value="NreC/VraR/RcsB-like_REC"/>
</dbReference>
<dbReference type="Proteomes" id="UP000295172">
    <property type="component" value="Unassembled WGS sequence"/>
</dbReference>
<dbReference type="SMART" id="SM00448">
    <property type="entry name" value="REC"/>
    <property type="match status" value="1"/>
</dbReference>
<dbReference type="PRINTS" id="PR00038">
    <property type="entry name" value="HTHLUXR"/>
</dbReference>
<keyword evidence="3" id="KW-0238">DNA-binding</keyword>
<proteinExistence type="predicted"/>
<evidence type="ECO:0000313" key="9">
    <source>
        <dbReference type="Proteomes" id="UP000295172"/>
    </source>
</evidence>
<dbReference type="GO" id="GO:0003677">
    <property type="term" value="F:DNA binding"/>
    <property type="evidence" value="ECO:0007669"/>
    <property type="project" value="UniProtKB-KW"/>
</dbReference>
<dbReference type="InterPro" id="IPR000792">
    <property type="entry name" value="Tscrpt_reg_LuxR_C"/>
</dbReference>
<dbReference type="CDD" id="cd17535">
    <property type="entry name" value="REC_NarL-like"/>
    <property type="match status" value="1"/>
</dbReference>
<organism evidence="8 9">
    <name type="scientific">Kribbella turkmenica</name>
    <dbReference type="NCBI Taxonomy" id="2530375"/>
    <lineage>
        <taxon>Bacteria</taxon>
        <taxon>Bacillati</taxon>
        <taxon>Actinomycetota</taxon>
        <taxon>Actinomycetes</taxon>
        <taxon>Propionibacteriales</taxon>
        <taxon>Kribbellaceae</taxon>
        <taxon>Kribbella</taxon>
    </lineage>
</organism>
<dbReference type="InterPro" id="IPR011006">
    <property type="entry name" value="CheY-like_superfamily"/>
</dbReference>
<dbReference type="GO" id="GO:0000160">
    <property type="term" value="P:phosphorelay signal transduction system"/>
    <property type="evidence" value="ECO:0007669"/>
    <property type="project" value="InterPro"/>
</dbReference>
<comment type="caution">
    <text evidence="8">The sequence shown here is derived from an EMBL/GenBank/DDBJ whole genome shotgun (WGS) entry which is preliminary data.</text>
</comment>
<dbReference type="PROSITE" id="PS50110">
    <property type="entry name" value="RESPONSE_REGULATORY"/>
    <property type="match status" value="1"/>
</dbReference>
<dbReference type="PANTHER" id="PTHR43214:SF24">
    <property type="entry name" value="TRANSCRIPTIONAL REGULATORY PROTEIN NARL-RELATED"/>
    <property type="match status" value="1"/>
</dbReference>
<dbReference type="SUPFAM" id="SSF52172">
    <property type="entry name" value="CheY-like"/>
    <property type="match status" value="1"/>
</dbReference>